<keyword evidence="2 4" id="KW-0378">Hydrolase</keyword>
<evidence type="ECO:0000313" key="4">
    <source>
        <dbReference type="EMBL" id="HGY94958.1"/>
    </source>
</evidence>
<comment type="similarity">
    <text evidence="1">Belongs to the 'GDXG' lipolytic enzyme family.</text>
</comment>
<protein>
    <submittedName>
        <fullName evidence="4">Alpha/beta hydrolase</fullName>
    </submittedName>
</protein>
<dbReference type="InterPro" id="IPR050300">
    <property type="entry name" value="GDXG_lipolytic_enzyme"/>
</dbReference>
<dbReference type="Gene3D" id="3.40.50.1820">
    <property type="entry name" value="alpha/beta hydrolase"/>
    <property type="match status" value="1"/>
</dbReference>
<sequence length="273" mass="29144">MTEFAEDMRGGYAAVAALTPQATGITFSEQSTAQASGWWSIPEGPLRDRAILFIHGGGYHLGDASSYRGLTSQLAMRTNCSVFSADYPLSPENRFPAAFEAIVQARNWLSTQGFSQIALVGDSAGGGLALATLSEPLSNSTVASVVVFSPWTDLALTGASFNDPETQDPIFTPSMLADLAKSYLHGADPKDRRASPIYGIPDHLPPLAIQVGSDELLLDDSRQYAKLAAERGGIVALDIFVGMHHVFQRDVGSIETAELALDLAAQFINGHWT</sequence>
<evidence type="ECO:0000256" key="1">
    <source>
        <dbReference type="ARBA" id="ARBA00010515"/>
    </source>
</evidence>
<dbReference type="InterPro" id="IPR029058">
    <property type="entry name" value="AB_hydrolase_fold"/>
</dbReference>
<reference evidence="4" key="1">
    <citation type="journal article" date="2020" name="mSystems">
        <title>Genome- and Community-Level Interaction Insights into Carbon Utilization and Element Cycling Functions of Hydrothermarchaeota in Hydrothermal Sediment.</title>
        <authorList>
            <person name="Zhou Z."/>
            <person name="Liu Y."/>
            <person name="Xu W."/>
            <person name="Pan J."/>
            <person name="Luo Z.H."/>
            <person name="Li M."/>
        </authorList>
    </citation>
    <scope>NUCLEOTIDE SEQUENCE [LARGE SCALE GENOMIC DNA]</scope>
    <source>
        <strain evidence="4">SpSt-855</strain>
    </source>
</reference>
<dbReference type="EMBL" id="DTKL01000062">
    <property type="protein sequence ID" value="HGY94958.1"/>
    <property type="molecule type" value="Genomic_DNA"/>
</dbReference>
<organism evidence="4">
    <name type="scientific">Acidobacterium capsulatum</name>
    <dbReference type="NCBI Taxonomy" id="33075"/>
    <lineage>
        <taxon>Bacteria</taxon>
        <taxon>Pseudomonadati</taxon>
        <taxon>Acidobacteriota</taxon>
        <taxon>Terriglobia</taxon>
        <taxon>Terriglobales</taxon>
        <taxon>Acidobacteriaceae</taxon>
        <taxon>Acidobacterium</taxon>
    </lineage>
</organism>
<accession>A0A7V4XTP5</accession>
<dbReference type="AlphaFoldDB" id="A0A7V4XTP5"/>
<proteinExistence type="inferred from homology"/>
<gene>
    <name evidence="4" type="ORF">ENW50_09800</name>
</gene>
<comment type="caution">
    <text evidence="4">The sequence shown here is derived from an EMBL/GenBank/DDBJ whole genome shotgun (WGS) entry which is preliminary data.</text>
</comment>
<evidence type="ECO:0000256" key="2">
    <source>
        <dbReference type="ARBA" id="ARBA00022801"/>
    </source>
</evidence>
<dbReference type="Pfam" id="PF07859">
    <property type="entry name" value="Abhydrolase_3"/>
    <property type="match status" value="1"/>
</dbReference>
<feature type="domain" description="Alpha/beta hydrolase fold-3" evidence="3">
    <location>
        <begin position="51"/>
        <end position="248"/>
    </location>
</feature>
<name>A0A7V4XTP5_9BACT</name>
<dbReference type="SUPFAM" id="SSF53474">
    <property type="entry name" value="alpha/beta-Hydrolases"/>
    <property type="match status" value="1"/>
</dbReference>
<dbReference type="GO" id="GO:0004806">
    <property type="term" value="F:triacylglycerol lipase activity"/>
    <property type="evidence" value="ECO:0007669"/>
    <property type="project" value="TreeGrafter"/>
</dbReference>
<dbReference type="PANTHER" id="PTHR48081:SF30">
    <property type="entry name" value="ACETYL-HYDROLASE LIPR-RELATED"/>
    <property type="match status" value="1"/>
</dbReference>
<dbReference type="InterPro" id="IPR013094">
    <property type="entry name" value="AB_hydrolase_3"/>
</dbReference>
<dbReference type="PANTHER" id="PTHR48081">
    <property type="entry name" value="AB HYDROLASE SUPERFAMILY PROTEIN C4A8.06C"/>
    <property type="match status" value="1"/>
</dbReference>
<evidence type="ECO:0000259" key="3">
    <source>
        <dbReference type="Pfam" id="PF07859"/>
    </source>
</evidence>